<dbReference type="InParanoid" id="A0A1Y2GG12"/>
<dbReference type="EMBL" id="MCFF01000045">
    <property type="protein sequence ID" value="ORZ06568.1"/>
    <property type="molecule type" value="Genomic_DNA"/>
</dbReference>
<proteinExistence type="predicted"/>
<name>A0A1Y2GG12_9FUNG</name>
<evidence type="ECO:0000313" key="2">
    <source>
        <dbReference type="Proteomes" id="UP000193648"/>
    </source>
</evidence>
<evidence type="ECO:0000313" key="1">
    <source>
        <dbReference type="EMBL" id="ORZ06568.1"/>
    </source>
</evidence>
<accession>A0A1Y2GG12</accession>
<dbReference type="Proteomes" id="UP000193648">
    <property type="component" value="Unassembled WGS sequence"/>
</dbReference>
<organism evidence="1 2">
    <name type="scientific">Lobosporangium transversale</name>
    <dbReference type="NCBI Taxonomy" id="64571"/>
    <lineage>
        <taxon>Eukaryota</taxon>
        <taxon>Fungi</taxon>
        <taxon>Fungi incertae sedis</taxon>
        <taxon>Mucoromycota</taxon>
        <taxon>Mortierellomycotina</taxon>
        <taxon>Mortierellomycetes</taxon>
        <taxon>Mortierellales</taxon>
        <taxon>Mortierellaceae</taxon>
        <taxon>Lobosporangium</taxon>
    </lineage>
</organism>
<sequence length="75" mass="8243">MDEVDPNIVLDISAASKPGAAVETNQLAGPSSNTILYSELDISTNDQQSRILEDDIFKSLLFLEFQEEMNAIVVK</sequence>
<reference evidence="1 2" key="1">
    <citation type="submission" date="2016-07" db="EMBL/GenBank/DDBJ databases">
        <title>Pervasive Adenine N6-methylation of Active Genes in Fungi.</title>
        <authorList>
            <consortium name="DOE Joint Genome Institute"/>
            <person name="Mondo S.J."/>
            <person name="Dannebaum R.O."/>
            <person name="Kuo R.C."/>
            <person name="Labutti K."/>
            <person name="Haridas S."/>
            <person name="Kuo A."/>
            <person name="Salamov A."/>
            <person name="Ahrendt S.R."/>
            <person name="Lipzen A."/>
            <person name="Sullivan W."/>
            <person name="Andreopoulos W.B."/>
            <person name="Clum A."/>
            <person name="Lindquist E."/>
            <person name="Daum C."/>
            <person name="Ramamoorthy G.K."/>
            <person name="Gryganskyi A."/>
            <person name="Culley D."/>
            <person name="Magnuson J.K."/>
            <person name="James T.Y."/>
            <person name="O'Malley M.A."/>
            <person name="Stajich J.E."/>
            <person name="Spatafora J.W."/>
            <person name="Visel A."/>
            <person name="Grigoriev I.V."/>
        </authorList>
    </citation>
    <scope>NUCLEOTIDE SEQUENCE [LARGE SCALE GENOMIC DNA]</scope>
    <source>
        <strain evidence="1 2">NRRL 3116</strain>
    </source>
</reference>
<keyword evidence="2" id="KW-1185">Reference proteome</keyword>
<dbReference type="AlphaFoldDB" id="A0A1Y2GG12"/>
<comment type="caution">
    <text evidence="1">The sequence shown here is derived from an EMBL/GenBank/DDBJ whole genome shotgun (WGS) entry which is preliminary data.</text>
</comment>
<dbReference type="RefSeq" id="XP_021877611.1">
    <property type="nucleotide sequence ID" value="XM_022029116.1"/>
</dbReference>
<dbReference type="GeneID" id="33570959"/>
<protein>
    <submittedName>
        <fullName evidence="1">Uncharacterized protein</fullName>
    </submittedName>
</protein>
<gene>
    <name evidence="1" type="ORF">BCR41DRAFT_400082</name>
</gene>